<dbReference type="GO" id="GO:0016020">
    <property type="term" value="C:membrane"/>
    <property type="evidence" value="ECO:0007669"/>
    <property type="project" value="UniProtKB-SubCell"/>
</dbReference>
<evidence type="ECO:0000256" key="6">
    <source>
        <dbReference type="SAM" id="MobiDB-lite"/>
    </source>
</evidence>
<feature type="domain" description="TM2" evidence="8">
    <location>
        <begin position="101"/>
        <end position="149"/>
    </location>
</feature>
<feature type="transmembrane region" description="Helical" evidence="7">
    <location>
        <begin position="103"/>
        <end position="119"/>
    </location>
</feature>
<evidence type="ECO:0000256" key="5">
    <source>
        <dbReference type="ARBA" id="ARBA00023136"/>
    </source>
</evidence>
<dbReference type="PANTHER" id="PTHR21016:SF25">
    <property type="entry name" value="TM2 DOMAIN-CONTAINING PROTEIN DDB_G0277895-RELATED"/>
    <property type="match status" value="1"/>
</dbReference>
<sequence>MSNANYGAVPTEDPEQGQGSNEVTQDEPTTFYQRVKTHFEHPPHRHRAVIIYFVILMIGLTGVVTYALADKAARDQERGNFLGLGMEYDANKHYEEICVSDRHWFLALLLSIFLGPLGVDRFYLGYVFLGILKLITGGLGGIWWIIDVVLIALNVLSDGEGCVLH</sequence>
<name>A0A261Y518_9FUNG</name>
<evidence type="ECO:0000256" key="3">
    <source>
        <dbReference type="ARBA" id="ARBA00022692"/>
    </source>
</evidence>
<comment type="caution">
    <text evidence="9">The sequence shown here is derived from an EMBL/GenBank/DDBJ whole genome shotgun (WGS) entry which is preliminary data.</text>
</comment>
<accession>A0A261Y518</accession>
<keyword evidence="10" id="KW-1185">Reference proteome</keyword>
<evidence type="ECO:0000259" key="8">
    <source>
        <dbReference type="Pfam" id="PF05154"/>
    </source>
</evidence>
<dbReference type="InterPro" id="IPR007829">
    <property type="entry name" value="TM2"/>
</dbReference>
<comment type="subcellular location">
    <subcellularLocation>
        <location evidence="1">Membrane</location>
        <topology evidence="1">Multi-pass membrane protein</topology>
    </subcellularLocation>
</comment>
<feature type="transmembrane region" description="Helical" evidence="7">
    <location>
        <begin position="49"/>
        <end position="69"/>
    </location>
</feature>
<reference evidence="9 10" key="1">
    <citation type="journal article" date="2017" name="Mycologia">
        <title>Bifiguratus adelaidae, gen. et sp. nov., a new member of Mucoromycotina in endophytic and soil-dwelling habitats.</title>
        <authorList>
            <person name="Torres-Cruz T.J."/>
            <person name="Billingsley Tobias T.L."/>
            <person name="Almatruk M."/>
            <person name="Hesse C."/>
            <person name="Kuske C.R."/>
            <person name="Desiro A."/>
            <person name="Benucci G.M."/>
            <person name="Bonito G."/>
            <person name="Stajich J.E."/>
            <person name="Dunlap C."/>
            <person name="Arnold A.E."/>
            <person name="Porras-Alfaro A."/>
        </authorList>
    </citation>
    <scope>NUCLEOTIDE SEQUENCE [LARGE SCALE GENOMIC DNA]</scope>
    <source>
        <strain evidence="9 10">AZ0501</strain>
    </source>
</reference>
<protein>
    <recommendedName>
        <fullName evidence="8">TM2 domain-containing protein</fullName>
    </recommendedName>
</protein>
<dbReference type="Pfam" id="PF05154">
    <property type="entry name" value="TM2"/>
    <property type="match status" value="1"/>
</dbReference>
<evidence type="ECO:0000256" key="2">
    <source>
        <dbReference type="ARBA" id="ARBA00008284"/>
    </source>
</evidence>
<evidence type="ECO:0000256" key="1">
    <source>
        <dbReference type="ARBA" id="ARBA00004141"/>
    </source>
</evidence>
<feature type="region of interest" description="Disordered" evidence="6">
    <location>
        <begin position="1"/>
        <end position="25"/>
    </location>
</feature>
<evidence type="ECO:0000313" key="9">
    <source>
        <dbReference type="EMBL" id="OZJ05709.1"/>
    </source>
</evidence>
<proteinExistence type="inferred from homology"/>
<organism evidence="9 10">
    <name type="scientific">Bifiguratus adelaidae</name>
    <dbReference type="NCBI Taxonomy" id="1938954"/>
    <lineage>
        <taxon>Eukaryota</taxon>
        <taxon>Fungi</taxon>
        <taxon>Fungi incertae sedis</taxon>
        <taxon>Mucoromycota</taxon>
        <taxon>Mucoromycotina</taxon>
        <taxon>Endogonomycetes</taxon>
        <taxon>Endogonales</taxon>
        <taxon>Endogonales incertae sedis</taxon>
        <taxon>Bifiguratus</taxon>
    </lineage>
</organism>
<gene>
    <name evidence="9" type="ORF">BZG36_01459</name>
</gene>
<dbReference type="AlphaFoldDB" id="A0A261Y518"/>
<evidence type="ECO:0000256" key="7">
    <source>
        <dbReference type="SAM" id="Phobius"/>
    </source>
</evidence>
<evidence type="ECO:0000256" key="4">
    <source>
        <dbReference type="ARBA" id="ARBA00022989"/>
    </source>
</evidence>
<dbReference type="InterPro" id="IPR050932">
    <property type="entry name" value="TM2D1-3-like"/>
</dbReference>
<feature type="transmembrane region" description="Helical" evidence="7">
    <location>
        <begin position="126"/>
        <end position="146"/>
    </location>
</feature>
<dbReference type="Proteomes" id="UP000242875">
    <property type="component" value="Unassembled WGS sequence"/>
</dbReference>
<comment type="similarity">
    <text evidence="2">Belongs to the TM2 family.</text>
</comment>
<keyword evidence="3 7" id="KW-0812">Transmembrane</keyword>
<dbReference type="PANTHER" id="PTHR21016">
    <property type="entry name" value="BETA-AMYLOID BINDING PROTEIN-RELATED"/>
    <property type="match status" value="1"/>
</dbReference>
<dbReference type="OrthoDB" id="408511at2759"/>
<keyword evidence="4 7" id="KW-1133">Transmembrane helix</keyword>
<dbReference type="EMBL" id="MVBO01000011">
    <property type="protein sequence ID" value="OZJ05709.1"/>
    <property type="molecule type" value="Genomic_DNA"/>
</dbReference>
<evidence type="ECO:0000313" key="10">
    <source>
        <dbReference type="Proteomes" id="UP000242875"/>
    </source>
</evidence>
<keyword evidence="5 7" id="KW-0472">Membrane</keyword>